<proteinExistence type="predicted"/>
<protein>
    <submittedName>
        <fullName evidence="1">Uncharacterized protein</fullName>
    </submittedName>
</protein>
<evidence type="ECO:0000313" key="1">
    <source>
        <dbReference type="EMBL" id="CAL1673989.1"/>
    </source>
</evidence>
<dbReference type="Proteomes" id="UP001497644">
    <property type="component" value="Chromosome 1"/>
</dbReference>
<evidence type="ECO:0000313" key="2">
    <source>
        <dbReference type="Proteomes" id="UP001497644"/>
    </source>
</evidence>
<sequence>MLLNNSYYAFDEETNRKSQRERVGVSRRSGTSPEYWRNIGKHKFMQPLLFIGCIRCFTLRSSGQFYRIDCVLLRYSFVDSPIVRSRWRIGRYNDLHLLVNKSALHLPLDGNILRHIHDEVTLTW</sequence>
<keyword evidence="2" id="KW-1185">Reference proteome</keyword>
<accession>A0AAV2N253</accession>
<organism evidence="1 2">
    <name type="scientific">Lasius platythorax</name>
    <dbReference type="NCBI Taxonomy" id="488582"/>
    <lineage>
        <taxon>Eukaryota</taxon>
        <taxon>Metazoa</taxon>
        <taxon>Ecdysozoa</taxon>
        <taxon>Arthropoda</taxon>
        <taxon>Hexapoda</taxon>
        <taxon>Insecta</taxon>
        <taxon>Pterygota</taxon>
        <taxon>Neoptera</taxon>
        <taxon>Endopterygota</taxon>
        <taxon>Hymenoptera</taxon>
        <taxon>Apocrita</taxon>
        <taxon>Aculeata</taxon>
        <taxon>Formicoidea</taxon>
        <taxon>Formicidae</taxon>
        <taxon>Formicinae</taxon>
        <taxon>Lasius</taxon>
        <taxon>Lasius</taxon>
    </lineage>
</organism>
<reference evidence="1 2" key="1">
    <citation type="submission" date="2024-04" db="EMBL/GenBank/DDBJ databases">
        <authorList>
            <consortium name="Molecular Ecology Group"/>
        </authorList>
    </citation>
    <scope>NUCLEOTIDE SEQUENCE [LARGE SCALE GENOMIC DNA]</scope>
</reference>
<dbReference type="EMBL" id="OZ034824">
    <property type="protein sequence ID" value="CAL1673989.1"/>
    <property type="molecule type" value="Genomic_DNA"/>
</dbReference>
<gene>
    <name evidence="1" type="ORF">LPLAT_LOCUS762</name>
</gene>
<dbReference type="AlphaFoldDB" id="A0AAV2N253"/>
<name>A0AAV2N253_9HYME</name>